<name>A0A016SWA5_9BILA</name>
<evidence type="ECO:0000256" key="5">
    <source>
        <dbReference type="SAM" id="MobiDB-lite"/>
    </source>
</evidence>
<keyword evidence="3" id="KW-0347">Helicase</keyword>
<dbReference type="PANTHER" id="PTHR43788:SF16">
    <property type="entry name" value="HELICASE WITH ZINC FINGER 2"/>
    <property type="match status" value="1"/>
</dbReference>
<sequence>MLVEMTRIPGNMWVRSVIEKRSFDQAGSRESDRTMNDRCPIRNTLHRNSENDHPWAHFVRQRRLRFEHLTDDQVESTLSLDIYRHVRRDEYLSKKFTRTLFPQLTSSDVVLEKLPFVELQTLRDAVRFREHSQKVIDDLFEGIYSVREYPLMKTAENSMPSLLAPPTINGRRPVLYQVVYASREEELLILEAKDFFVMLPDRLDLHCIVLNEQSINVQSHKLGFDPRLVSLKDFVWVWTVEPTRAFLEDPRRILRESRWLRQSACDSTSVYCFRASQYAFVSAACENVYGAVIAVEGEWDPVRCVWDPLLCVRAAFEGAPEPVELYQSMCPFPLVEVREGELLQAEARRNVSCAVRFSEPAASPEDERRLCEFIKYFPTLGLSEGIMPSMVRKLSPEEDEWFEDRLGKFNSYKLNPEMARKKMSKVFNMACSAQAACGSLEFDREIHPVTARIPDIFASPLRLEITLPLMSTESGWAPGQPVAILMEGAETISRVVVKKALNDYEAKRLCVTLVAQGGTERHLIRLIKRAGRQRTVNARVQLGKPPATANPLYETVVRMRLFDNIHAGTVGDTIMDLVYGGKSCPHIVRRSHVSEEELRNLVLTIGERQLTLTSQQQKAVSLGCAGYPIMAVDAIFGSGKTLVATVIAALCSKERVILTGEKNEVIAQIAETLCSIREFRDKRVLRYVPIGNFCREQHTTPVDVDDVLKNLGEKFHDEIQSTADRDICLKFRELFSSSMSTGERKKVLERNFSLLKDTIRIMFGVRFPDVLCITTSSLLNVFSSGGIFADYRNSYSLVICDEAAAIPEPMFIAITNQFPRARQVYVGDLNQFWTHRTWGSSLKLQMLAARSALDLLLKVPSMPRCSMFTSFTAHPALNEIVNLVAYDGHVISGVKPEHRRLVLDRVAFPDPGRPFLFVDVAGAASDTLSESNKEAAVCKEIVVGLLAKGLEPTDLTIVNFFKQNPALMRWAEEYGVTNVTVEQFQNRHSEVVVLLTTTALPPAEGANPSILEKKWRLVAALTRARQALIILGNKGFLKCGEDWSKIIAWAEGFGGVVTSSELHRFLGGPDMAQDETSPSASSADGN</sequence>
<evidence type="ECO:0000259" key="6">
    <source>
        <dbReference type="Pfam" id="PF13087"/>
    </source>
</evidence>
<evidence type="ECO:0000256" key="3">
    <source>
        <dbReference type="ARBA" id="ARBA00022806"/>
    </source>
</evidence>
<dbReference type="Pfam" id="PF13087">
    <property type="entry name" value="AAA_12"/>
    <property type="match status" value="1"/>
</dbReference>
<dbReference type="GO" id="GO:0016787">
    <property type="term" value="F:hydrolase activity"/>
    <property type="evidence" value="ECO:0007669"/>
    <property type="project" value="UniProtKB-KW"/>
</dbReference>
<evidence type="ECO:0000256" key="1">
    <source>
        <dbReference type="ARBA" id="ARBA00022741"/>
    </source>
</evidence>
<dbReference type="Gene3D" id="3.40.50.300">
    <property type="entry name" value="P-loop containing nucleotide triphosphate hydrolases"/>
    <property type="match status" value="2"/>
</dbReference>
<feature type="region of interest" description="Disordered" evidence="5">
    <location>
        <begin position="25"/>
        <end position="45"/>
    </location>
</feature>
<dbReference type="SUPFAM" id="SSF52540">
    <property type="entry name" value="P-loop containing nucleoside triphosphate hydrolases"/>
    <property type="match status" value="1"/>
</dbReference>
<dbReference type="InterPro" id="IPR027417">
    <property type="entry name" value="P-loop_NTPase"/>
</dbReference>
<feature type="compositionally biased region" description="Basic and acidic residues" evidence="5">
    <location>
        <begin position="25"/>
        <end position="40"/>
    </location>
</feature>
<dbReference type="OrthoDB" id="5813042at2759"/>
<keyword evidence="4" id="KW-0067">ATP-binding</keyword>
<dbReference type="AlphaFoldDB" id="A0A016SWA5"/>
<evidence type="ECO:0000256" key="2">
    <source>
        <dbReference type="ARBA" id="ARBA00022801"/>
    </source>
</evidence>
<accession>A0A016SWA5</accession>
<dbReference type="EMBL" id="JARK01001501">
    <property type="protein sequence ID" value="EYB94993.1"/>
    <property type="molecule type" value="Genomic_DNA"/>
</dbReference>
<protein>
    <recommendedName>
        <fullName evidence="6">DNA2/NAM7 helicase-like C-terminal domain-containing protein</fullName>
    </recommendedName>
</protein>
<dbReference type="InterPro" id="IPR041679">
    <property type="entry name" value="DNA2/NAM7-like_C"/>
</dbReference>
<evidence type="ECO:0000256" key="4">
    <source>
        <dbReference type="ARBA" id="ARBA00022840"/>
    </source>
</evidence>
<proteinExistence type="predicted"/>
<dbReference type="GO" id="GO:0043139">
    <property type="term" value="F:5'-3' DNA helicase activity"/>
    <property type="evidence" value="ECO:0007669"/>
    <property type="project" value="TreeGrafter"/>
</dbReference>
<evidence type="ECO:0000313" key="7">
    <source>
        <dbReference type="EMBL" id="EYB94993.1"/>
    </source>
</evidence>
<organism evidence="7 8">
    <name type="scientific">Ancylostoma ceylanicum</name>
    <dbReference type="NCBI Taxonomy" id="53326"/>
    <lineage>
        <taxon>Eukaryota</taxon>
        <taxon>Metazoa</taxon>
        <taxon>Ecdysozoa</taxon>
        <taxon>Nematoda</taxon>
        <taxon>Chromadorea</taxon>
        <taxon>Rhabditida</taxon>
        <taxon>Rhabditina</taxon>
        <taxon>Rhabditomorpha</taxon>
        <taxon>Strongyloidea</taxon>
        <taxon>Ancylostomatidae</taxon>
        <taxon>Ancylostomatinae</taxon>
        <taxon>Ancylostoma</taxon>
    </lineage>
</organism>
<dbReference type="InterPro" id="IPR050534">
    <property type="entry name" value="Coronavir_polyprotein_1ab"/>
</dbReference>
<keyword evidence="8" id="KW-1185">Reference proteome</keyword>
<reference evidence="8" key="1">
    <citation type="journal article" date="2015" name="Nat. Genet.">
        <title>The genome and transcriptome of the zoonotic hookworm Ancylostoma ceylanicum identify infection-specific gene families.</title>
        <authorList>
            <person name="Schwarz E.M."/>
            <person name="Hu Y."/>
            <person name="Antoshechkin I."/>
            <person name="Miller M.M."/>
            <person name="Sternberg P.W."/>
            <person name="Aroian R.V."/>
        </authorList>
    </citation>
    <scope>NUCLEOTIDE SEQUENCE</scope>
    <source>
        <strain evidence="8">HY135</strain>
    </source>
</reference>
<dbReference type="PANTHER" id="PTHR43788">
    <property type="entry name" value="DNA2/NAM7 HELICASE FAMILY MEMBER"/>
    <property type="match status" value="1"/>
</dbReference>
<keyword evidence="1" id="KW-0547">Nucleotide-binding</keyword>
<feature type="domain" description="DNA2/NAM7 helicase-like C-terminal" evidence="6">
    <location>
        <begin position="853"/>
        <end position="1034"/>
    </location>
</feature>
<comment type="caution">
    <text evidence="7">The sequence shown here is derived from an EMBL/GenBank/DDBJ whole genome shotgun (WGS) entry which is preliminary data.</text>
</comment>
<gene>
    <name evidence="7" type="primary">Acey_s0165.g49</name>
    <name evidence="7" type="ORF">Y032_0165g49</name>
</gene>
<dbReference type="STRING" id="53326.A0A016SWA5"/>
<evidence type="ECO:0000313" key="8">
    <source>
        <dbReference type="Proteomes" id="UP000024635"/>
    </source>
</evidence>
<dbReference type="GO" id="GO:0005524">
    <property type="term" value="F:ATP binding"/>
    <property type="evidence" value="ECO:0007669"/>
    <property type="project" value="UniProtKB-KW"/>
</dbReference>
<dbReference type="Proteomes" id="UP000024635">
    <property type="component" value="Unassembled WGS sequence"/>
</dbReference>
<keyword evidence="2" id="KW-0378">Hydrolase</keyword>